<proteinExistence type="predicted"/>
<dbReference type="EMBL" id="JNOC01000035">
    <property type="protein sequence ID" value="KPH55603.1"/>
    <property type="molecule type" value="Genomic_DNA"/>
</dbReference>
<feature type="transmembrane region" description="Helical" evidence="1">
    <location>
        <begin position="6"/>
        <end position="30"/>
    </location>
</feature>
<dbReference type="InterPro" id="IPR007418">
    <property type="entry name" value="DUF474"/>
</dbReference>
<sequence>MDMLYPYFLTIHLICAIIFLGFIFVDVVLLTPIRKILGDEFANQMWNVISKRGGKIMPFCLLVLVLSGGAMISRYIGSEIGYWNTTLQQLLVIKAFLALLIFFAVLVSLTFHYLLKKSNPLAKIIHPLALILGLFIVILAKFAFYL</sequence>
<gene>
    <name evidence="2" type="ORF">HPU229334_07175</name>
</gene>
<reference evidence="2 3" key="1">
    <citation type="submission" date="2014-06" db="EMBL/GenBank/DDBJ databases">
        <title>Helicobacter pullorum isolates in fresh chicken meat - phenotypic and genotypic features.</title>
        <authorList>
            <person name="Borges V."/>
            <person name="Santos A."/>
            <person name="Correia C.B."/>
            <person name="Saraiva M."/>
            <person name="Menard A."/>
            <person name="Vieira L."/>
            <person name="Sampaio D.A."/>
            <person name="Gomes J.P."/>
            <person name="Oleastro M."/>
        </authorList>
    </citation>
    <scope>NUCLEOTIDE SEQUENCE [LARGE SCALE GENOMIC DNA]</scope>
    <source>
        <strain evidence="2 3">229334/12</strain>
    </source>
</reference>
<evidence type="ECO:0000313" key="2">
    <source>
        <dbReference type="EMBL" id="KPH55603.1"/>
    </source>
</evidence>
<accession>A0A0N1MQ08</accession>
<feature type="transmembrane region" description="Helical" evidence="1">
    <location>
        <begin position="127"/>
        <end position="145"/>
    </location>
</feature>
<protein>
    <submittedName>
        <fullName evidence="2">Copper resistance protein CopD</fullName>
    </submittedName>
</protein>
<dbReference type="RefSeq" id="WP_054198082.1">
    <property type="nucleotide sequence ID" value="NZ_JNOA01000036.1"/>
</dbReference>
<comment type="caution">
    <text evidence="2">The sequence shown here is derived from an EMBL/GenBank/DDBJ whole genome shotgun (WGS) entry which is preliminary data.</text>
</comment>
<evidence type="ECO:0000313" key="3">
    <source>
        <dbReference type="Proteomes" id="UP000037997"/>
    </source>
</evidence>
<name>A0A0N1MQ08_9HELI</name>
<evidence type="ECO:0000256" key="1">
    <source>
        <dbReference type="SAM" id="Phobius"/>
    </source>
</evidence>
<dbReference type="AlphaFoldDB" id="A0A0N1MQ08"/>
<dbReference type="STRING" id="35818.HPU229336_02365"/>
<feature type="transmembrane region" description="Helical" evidence="1">
    <location>
        <begin position="56"/>
        <end position="76"/>
    </location>
</feature>
<keyword evidence="1" id="KW-0472">Membrane</keyword>
<organism evidence="2 3">
    <name type="scientific">Helicobacter pullorum</name>
    <dbReference type="NCBI Taxonomy" id="35818"/>
    <lineage>
        <taxon>Bacteria</taxon>
        <taxon>Pseudomonadati</taxon>
        <taxon>Campylobacterota</taxon>
        <taxon>Epsilonproteobacteria</taxon>
        <taxon>Campylobacterales</taxon>
        <taxon>Helicobacteraceae</taxon>
        <taxon>Helicobacter</taxon>
    </lineage>
</organism>
<dbReference type="PIRSF" id="PIRSF015875">
    <property type="entry name" value="UCP015875"/>
    <property type="match status" value="1"/>
</dbReference>
<feature type="transmembrane region" description="Helical" evidence="1">
    <location>
        <begin position="96"/>
        <end position="115"/>
    </location>
</feature>
<keyword evidence="1" id="KW-0812">Transmembrane</keyword>
<dbReference type="PATRIC" id="fig|35818.11.peg.1420"/>
<keyword evidence="1" id="KW-1133">Transmembrane helix</keyword>
<dbReference type="Proteomes" id="UP000037997">
    <property type="component" value="Unassembled WGS sequence"/>
</dbReference>